<evidence type="ECO:0000313" key="1">
    <source>
        <dbReference type="EMBL" id="KJE75342.1"/>
    </source>
</evidence>
<protein>
    <submittedName>
        <fullName evidence="1">Uncharacterized protein</fullName>
    </submittedName>
</protein>
<keyword evidence="2" id="KW-1185">Reference proteome</keyword>
<dbReference type="EMBL" id="JXUW01000047">
    <property type="protein sequence ID" value="KJE75342.1"/>
    <property type="molecule type" value="Genomic_DNA"/>
</dbReference>
<gene>
    <name evidence="1" type="ORF">FEAC_29140</name>
</gene>
<dbReference type="Proteomes" id="UP000032336">
    <property type="component" value="Unassembled WGS sequence"/>
</dbReference>
<organism evidence="1 2">
    <name type="scientific">Ferrimicrobium acidiphilum DSM 19497</name>
    <dbReference type="NCBI Taxonomy" id="1121877"/>
    <lineage>
        <taxon>Bacteria</taxon>
        <taxon>Bacillati</taxon>
        <taxon>Actinomycetota</taxon>
        <taxon>Acidimicrobiia</taxon>
        <taxon>Acidimicrobiales</taxon>
        <taxon>Acidimicrobiaceae</taxon>
        <taxon>Ferrimicrobium</taxon>
    </lineage>
</organism>
<reference evidence="1 2" key="1">
    <citation type="submission" date="2015-01" db="EMBL/GenBank/DDBJ databases">
        <title>Draft genome of the acidophilic iron oxidizer Ferrimicrobium acidiphilum strain T23.</title>
        <authorList>
            <person name="Poehlein A."/>
            <person name="Eisen S."/>
            <person name="Schloemann M."/>
            <person name="Johnson B.D."/>
            <person name="Daniel R."/>
            <person name="Muehling M."/>
        </authorList>
    </citation>
    <scope>NUCLEOTIDE SEQUENCE [LARGE SCALE GENOMIC DNA]</scope>
    <source>
        <strain evidence="1 2">T23</strain>
    </source>
</reference>
<accession>A0A0D8FSW7</accession>
<comment type="caution">
    <text evidence="1">The sequence shown here is derived from an EMBL/GenBank/DDBJ whole genome shotgun (WGS) entry which is preliminary data.</text>
</comment>
<dbReference type="AlphaFoldDB" id="A0A0D8FSW7"/>
<proteinExistence type="predicted"/>
<sequence length="45" mass="5057">MTNRLSQVAEAQLLTNEFRSNYKLDLKRMSPSVTFSLHGCVALEG</sequence>
<name>A0A0D8FSW7_9ACTN</name>
<evidence type="ECO:0000313" key="2">
    <source>
        <dbReference type="Proteomes" id="UP000032336"/>
    </source>
</evidence>